<protein>
    <submittedName>
        <fullName evidence="1">Uncharacterized protein</fullName>
    </submittedName>
</protein>
<proteinExistence type="predicted"/>
<evidence type="ECO:0000313" key="1">
    <source>
        <dbReference type="EMBL" id="PUU77253.1"/>
    </source>
</evidence>
<reference evidence="1 2" key="1">
    <citation type="submission" date="2017-04" db="EMBL/GenBank/DDBJ databases">
        <title>Draft genome sequence of Tuber borchii Vittad., a whitish edible truffle.</title>
        <authorList>
            <consortium name="DOE Joint Genome Institute"/>
            <person name="Murat C."/>
            <person name="Kuo A."/>
            <person name="Barry K.W."/>
            <person name="Clum A."/>
            <person name="Dockter R.B."/>
            <person name="Fauchery L."/>
            <person name="Iotti M."/>
            <person name="Kohler A."/>
            <person name="Labutti K."/>
            <person name="Lindquist E.A."/>
            <person name="Lipzen A."/>
            <person name="Ohm R.A."/>
            <person name="Wang M."/>
            <person name="Grigoriev I.V."/>
            <person name="Zambonelli A."/>
            <person name="Martin F.M."/>
        </authorList>
    </citation>
    <scope>NUCLEOTIDE SEQUENCE [LARGE SCALE GENOMIC DNA]</scope>
    <source>
        <strain evidence="1 2">Tbo3840</strain>
    </source>
</reference>
<accession>A0A2T6ZP46</accession>
<keyword evidence="2" id="KW-1185">Reference proteome</keyword>
<comment type="caution">
    <text evidence="1">The sequence shown here is derived from an EMBL/GenBank/DDBJ whole genome shotgun (WGS) entry which is preliminary data.</text>
</comment>
<sequence>PAINPFISLAATTSGEARYASASLDPILPLKLRLVAGIPTSPSFKRLIPKAIIGPQPAGSPFPPAFVGASKFPALVAASSSNVDATAI</sequence>
<feature type="non-terminal residue" evidence="1">
    <location>
        <position position="1"/>
    </location>
</feature>
<dbReference type="AlphaFoldDB" id="A0A2T6ZP46"/>
<name>A0A2T6ZP46_TUBBO</name>
<organism evidence="1 2">
    <name type="scientific">Tuber borchii</name>
    <name type="common">White truffle</name>
    <dbReference type="NCBI Taxonomy" id="42251"/>
    <lineage>
        <taxon>Eukaryota</taxon>
        <taxon>Fungi</taxon>
        <taxon>Dikarya</taxon>
        <taxon>Ascomycota</taxon>
        <taxon>Pezizomycotina</taxon>
        <taxon>Pezizomycetes</taxon>
        <taxon>Pezizales</taxon>
        <taxon>Tuberaceae</taxon>
        <taxon>Tuber</taxon>
    </lineage>
</organism>
<dbReference type="EMBL" id="NESQ01000157">
    <property type="protein sequence ID" value="PUU77253.1"/>
    <property type="molecule type" value="Genomic_DNA"/>
</dbReference>
<evidence type="ECO:0000313" key="2">
    <source>
        <dbReference type="Proteomes" id="UP000244722"/>
    </source>
</evidence>
<dbReference type="Proteomes" id="UP000244722">
    <property type="component" value="Unassembled WGS sequence"/>
</dbReference>
<gene>
    <name evidence="1" type="ORF">B9Z19DRAFT_987442</name>
</gene>